<dbReference type="EMBL" id="MVHR01000045">
    <property type="protein sequence ID" value="ORA69690.1"/>
    <property type="molecule type" value="Genomic_DNA"/>
</dbReference>
<proteinExistence type="predicted"/>
<dbReference type="PANTHER" id="PTHR43162:SF1">
    <property type="entry name" value="PRESTALK A DIFFERENTIATION PROTEIN A"/>
    <property type="match status" value="1"/>
</dbReference>
<dbReference type="InterPro" id="IPR016040">
    <property type="entry name" value="NAD(P)-bd_dom"/>
</dbReference>
<dbReference type="InterPro" id="IPR051604">
    <property type="entry name" value="Ergot_Alk_Oxidoreductase"/>
</dbReference>
<evidence type="ECO:0000313" key="2">
    <source>
        <dbReference type="Proteomes" id="UP000192566"/>
    </source>
</evidence>
<keyword evidence="2" id="KW-1185">Reference proteome</keyword>
<dbReference type="Proteomes" id="UP000192566">
    <property type="component" value="Unassembled WGS sequence"/>
</dbReference>
<reference evidence="1 2" key="1">
    <citation type="submission" date="2017-02" db="EMBL/GenBank/DDBJ databases">
        <title>The new phylogeny of genus Mycobacterium.</title>
        <authorList>
            <person name="Tortoli E."/>
            <person name="Trovato A."/>
            <person name="Cirillo D.M."/>
        </authorList>
    </citation>
    <scope>NUCLEOTIDE SEQUENCE [LARGE SCALE GENOMIC DNA]</scope>
    <source>
        <strain evidence="1 2">DSM 44471</strain>
    </source>
</reference>
<dbReference type="STRING" id="53376.BST25_20930"/>
<evidence type="ECO:0000313" key="1">
    <source>
        <dbReference type="EMBL" id="ORA69690.1"/>
    </source>
</evidence>
<name>A0A1X0DD27_MYCHE</name>
<dbReference type="InterPro" id="IPR036291">
    <property type="entry name" value="NAD(P)-bd_dom_sf"/>
</dbReference>
<organism evidence="1 2">
    <name type="scientific">Mycobacterium heidelbergense</name>
    <dbReference type="NCBI Taxonomy" id="53376"/>
    <lineage>
        <taxon>Bacteria</taxon>
        <taxon>Bacillati</taxon>
        <taxon>Actinomycetota</taxon>
        <taxon>Actinomycetes</taxon>
        <taxon>Mycobacteriales</taxon>
        <taxon>Mycobacteriaceae</taxon>
        <taxon>Mycobacterium</taxon>
        <taxon>Mycobacterium simiae complex</taxon>
    </lineage>
</organism>
<dbReference type="Gene3D" id="3.90.25.10">
    <property type="entry name" value="UDP-galactose 4-epimerase, domain 1"/>
    <property type="match status" value="1"/>
</dbReference>
<comment type="caution">
    <text evidence="1">The sequence shown here is derived from an EMBL/GenBank/DDBJ whole genome shotgun (WGS) entry which is preliminary data.</text>
</comment>
<dbReference type="Pfam" id="PF13460">
    <property type="entry name" value="NAD_binding_10"/>
    <property type="match status" value="1"/>
</dbReference>
<dbReference type="PANTHER" id="PTHR43162">
    <property type="match status" value="1"/>
</dbReference>
<gene>
    <name evidence="1" type="ORF">BST25_20930</name>
</gene>
<accession>A0A1X0DD27</accession>
<dbReference type="AlphaFoldDB" id="A0A1X0DD27"/>
<dbReference type="OrthoDB" id="3510772at2"/>
<protein>
    <submittedName>
        <fullName evidence="1">Nucleoside-diphosphate sugar epimerase</fullName>
    </submittedName>
</protein>
<sequence length="279" mass="29290">MTIVVTGATGNVGRPLVHELVAAGAPVRAVTRTPTTAGFPSGVEVVGSTADALAGASAVFLNSRALGERLPEVVTECLSAGVGKLVALSAINADDDFSRQPSRFRGDRNREVERLAVESGLAWVSLRPTVFATNFAGMWSAQIRAGDVVAGPYAAASSAPIVESDISAVAARALLTDELVGQRIPLTGPQAFTNSELAGVVGAVLGRPLQYREVPEDLVRQRFIGLGFSAGFADAYTAMLAETLDKPALVTHDVEKILGRPAIPFAQWVSQHRDLFTRT</sequence>
<dbReference type="RefSeq" id="WP_083076885.1">
    <property type="nucleotide sequence ID" value="NZ_AP022615.1"/>
</dbReference>
<dbReference type="Gene3D" id="3.40.50.720">
    <property type="entry name" value="NAD(P)-binding Rossmann-like Domain"/>
    <property type="match status" value="1"/>
</dbReference>
<dbReference type="SUPFAM" id="SSF51735">
    <property type="entry name" value="NAD(P)-binding Rossmann-fold domains"/>
    <property type="match status" value="1"/>
</dbReference>